<gene>
    <name evidence="1" type="ORF">CUN60_12340</name>
</gene>
<organism evidence="1 2">
    <name type="scientific">Aquella oligotrophica</name>
    <dbReference type="NCBI Taxonomy" id="2067065"/>
    <lineage>
        <taxon>Bacteria</taxon>
        <taxon>Pseudomonadati</taxon>
        <taxon>Pseudomonadota</taxon>
        <taxon>Betaproteobacteria</taxon>
        <taxon>Neisseriales</taxon>
        <taxon>Neisseriaceae</taxon>
        <taxon>Aquella</taxon>
    </lineage>
</organism>
<reference evidence="2" key="1">
    <citation type="submission" date="2017-11" db="EMBL/GenBank/DDBJ databases">
        <authorList>
            <person name="Chan K.G."/>
            <person name="Lee L.S."/>
        </authorList>
    </citation>
    <scope>NUCLEOTIDE SEQUENCE [LARGE SCALE GENOMIC DNA]</scope>
    <source>
        <strain evidence="2">DSM 100970</strain>
    </source>
</reference>
<dbReference type="AlphaFoldDB" id="A0A2I7N9V6"/>
<sequence>MNKRTTSPQTVELSPLDAYISNEGISHIHQDLMRKLSVTFINKSKEPTSVTLAKIKSSTRKRNRKSEIQ</sequence>
<dbReference type="EMBL" id="CP024847">
    <property type="protein sequence ID" value="AUR53045.1"/>
    <property type="molecule type" value="Genomic_DNA"/>
</dbReference>
<dbReference type="KEGG" id="nba:CUN60_12340"/>
<keyword evidence="2" id="KW-1185">Reference proteome</keyword>
<proteinExistence type="predicted"/>
<name>A0A2I7N9V6_9NEIS</name>
<evidence type="ECO:0000313" key="1">
    <source>
        <dbReference type="EMBL" id="AUR53045.1"/>
    </source>
</evidence>
<accession>A0A2I7N9V6</accession>
<dbReference type="RefSeq" id="WP_102952331.1">
    <property type="nucleotide sequence ID" value="NZ_CP024847.1"/>
</dbReference>
<evidence type="ECO:0000313" key="2">
    <source>
        <dbReference type="Proteomes" id="UP000236655"/>
    </source>
</evidence>
<dbReference type="Proteomes" id="UP000236655">
    <property type="component" value="Chromosome"/>
</dbReference>
<protein>
    <submittedName>
        <fullName evidence="1">Uncharacterized protein</fullName>
    </submittedName>
</protein>